<dbReference type="GO" id="GO:0005829">
    <property type="term" value="C:cytosol"/>
    <property type="evidence" value="ECO:0007669"/>
    <property type="project" value="TreeGrafter"/>
</dbReference>
<evidence type="ECO:0000256" key="3">
    <source>
        <dbReference type="ARBA" id="ARBA00023211"/>
    </source>
</evidence>
<feature type="binding site" evidence="5">
    <location>
        <position position="287"/>
    </location>
    <ligand>
        <name>Mn(2+)</name>
        <dbReference type="ChEBI" id="CHEBI:29035"/>
        <label>2</label>
    </ligand>
</feature>
<evidence type="ECO:0000313" key="9">
    <source>
        <dbReference type="Proteomes" id="UP000184245"/>
    </source>
</evidence>
<dbReference type="GO" id="GO:0043094">
    <property type="term" value="P:metabolic compound salvage"/>
    <property type="evidence" value="ECO:0007669"/>
    <property type="project" value="UniProtKB-UniRule"/>
</dbReference>
<dbReference type="InterPro" id="IPR006124">
    <property type="entry name" value="Metalloenzyme"/>
</dbReference>
<keyword evidence="2 5" id="KW-0479">Metal-binding</keyword>
<accession>A0A1M5BDF8</accession>
<comment type="similarity">
    <text evidence="1 5">Belongs to the phosphopentomutase family.</text>
</comment>
<feature type="domain" description="Metalloenzyme" evidence="7">
    <location>
        <begin position="4"/>
        <end position="375"/>
    </location>
</feature>
<dbReference type="GO" id="GO:0008973">
    <property type="term" value="F:phosphopentomutase activity"/>
    <property type="evidence" value="ECO:0007669"/>
    <property type="project" value="UniProtKB-UniRule"/>
</dbReference>
<comment type="catalytic activity">
    <reaction evidence="5">
        <text>alpha-D-ribose 1-phosphate = D-ribose 5-phosphate</text>
        <dbReference type="Rhea" id="RHEA:18793"/>
        <dbReference type="ChEBI" id="CHEBI:57720"/>
        <dbReference type="ChEBI" id="CHEBI:78346"/>
        <dbReference type="EC" id="5.4.2.7"/>
    </reaction>
</comment>
<proteinExistence type="inferred from homology"/>
<dbReference type="GO" id="GO:0000287">
    <property type="term" value="F:magnesium ion binding"/>
    <property type="evidence" value="ECO:0007669"/>
    <property type="project" value="UniProtKB-UniRule"/>
</dbReference>
<evidence type="ECO:0000256" key="2">
    <source>
        <dbReference type="ARBA" id="ARBA00022723"/>
    </source>
</evidence>
<dbReference type="EC" id="5.4.2.7" evidence="5 6"/>
<dbReference type="PANTHER" id="PTHR21110">
    <property type="entry name" value="PHOSPHOPENTOMUTASE"/>
    <property type="match status" value="1"/>
</dbReference>
<dbReference type="GO" id="GO:0009117">
    <property type="term" value="P:nucleotide metabolic process"/>
    <property type="evidence" value="ECO:0007669"/>
    <property type="project" value="UniProtKB-UniRule"/>
</dbReference>
<keyword evidence="5" id="KW-0963">Cytoplasm</keyword>
<sequence length="389" mass="43388">MIRRIFLIVLDSLGIGNAEDAADFGDTGANTLRSISGSPFFHIPFLTKLGFPTIDGVHLQRSSHASLGAVGRLGELSKGKDTTIGHWEICGIVSHTALPTYPRGFPNDIIQPFCEMTGHGILCNRPYSGTEVIRDFGRQHLETHKLIVYTSADSVFQIAAHESCVSLDKLYEYCRMARRILVGTNSVGRVVARPFAGNPGHFYRTPHRHDFSLDPPRHTVLDLLKENSLDVIGIGKINDIFAGRGLTAYSYTSGNEEGMSRTSYYLEQNFHGLCFVNLVDFDMLYGHRNNTDGYAKALSEFDNWLARFCQKMRPDDLLMITADHGCDPGFLKSTDHSREQVPLCIYGEKIIPYNLGTRKGFCDIAATIADIFHLEHCLDGHSFWPLIAK</sequence>
<dbReference type="SUPFAM" id="SSF143856">
    <property type="entry name" value="DeoB insert domain-like"/>
    <property type="match status" value="1"/>
</dbReference>
<dbReference type="Gene3D" id="3.30.70.1250">
    <property type="entry name" value="Phosphopentomutase"/>
    <property type="match status" value="1"/>
</dbReference>
<feature type="binding site" evidence="5">
    <location>
        <position position="324"/>
    </location>
    <ligand>
        <name>Mn(2+)</name>
        <dbReference type="ChEBI" id="CHEBI:29035"/>
        <label>1</label>
    </ligand>
</feature>
<dbReference type="UniPathway" id="UPA00087">
    <property type="reaction ID" value="UER00173"/>
</dbReference>
<evidence type="ECO:0000256" key="4">
    <source>
        <dbReference type="ARBA" id="ARBA00023235"/>
    </source>
</evidence>
<keyword evidence="3 5" id="KW-0464">Manganese</keyword>
<comment type="function">
    <text evidence="5">Isomerase that catalyzes the conversion of deoxy-ribose 1-phosphate (dRib-1-P) and ribose 1-phosphate (Rib-1-P) to deoxy-ribose 5-phosphate (dRib-5-P) and ribose 5-phosphate (Rib-5-P), respectively.</text>
</comment>
<dbReference type="PIRSF" id="PIRSF001491">
    <property type="entry name" value="Ppentomutase"/>
    <property type="match status" value="1"/>
</dbReference>
<evidence type="ECO:0000313" key="8">
    <source>
        <dbReference type="EMBL" id="SHF40367.1"/>
    </source>
</evidence>
<keyword evidence="9" id="KW-1185">Reference proteome</keyword>
<dbReference type="InterPro" id="IPR017850">
    <property type="entry name" value="Alkaline_phosphatase_core_sf"/>
</dbReference>
<comment type="subcellular location">
    <subcellularLocation>
        <location evidence="5">Cytoplasm</location>
    </subcellularLocation>
</comment>
<dbReference type="GO" id="GO:0030145">
    <property type="term" value="F:manganese ion binding"/>
    <property type="evidence" value="ECO:0007669"/>
    <property type="project" value="UniProtKB-UniRule"/>
</dbReference>
<feature type="binding site" evidence="5">
    <location>
        <position position="336"/>
    </location>
    <ligand>
        <name>Mn(2+)</name>
        <dbReference type="ChEBI" id="CHEBI:29035"/>
        <label>2</label>
    </ligand>
</feature>
<comment type="cofactor">
    <cofactor evidence="5">
        <name>Mn(2+)</name>
        <dbReference type="ChEBI" id="CHEBI:29035"/>
    </cofactor>
    <text evidence="5">Binds 2 manganese ions.</text>
</comment>
<dbReference type="AlphaFoldDB" id="A0A1M5BDF8"/>
<feature type="binding site" evidence="5">
    <location>
        <position position="11"/>
    </location>
    <ligand>
        <name>Mn(2+)</name>
        <dbReference type="ChEBI" id="CHEBI:29035"/>
        <label>1</label>
    </ligand>
</feature>
<dbReference type="CDD" id="cd16009">
    <property type="entry name" value="PPM"/>
    <property type="match status" value="1"/>
</dbReference>
<dbReference type="InterPro" id="IPR010045">
    <property type="entry name" value="DeoB"/>
</dbReference>
<dbReference type="InterPro" id="IPR024052">
    <property type="entry name" value="Phosphopentomutase_DeoB_cap_sf"/>
</dbReference>
<dbReference type="GO" id="GO:0006015">
    <property type="term" value="P:5-phosphoribose 1-diphosphate biosynthetic process"/>
    <property type="evidence" value="ECO:0007669"/>
    <property type="project" value="UniProtKB-UniPathway"/>
</dbReference>
<dbReference type="NCBIfam" id="TIGR01696">
    <property type="entry name" value="deoB"/>
    <property type="match status" value="1"/>
</dbReference>
<evidence type="ECO:0000256" key="6">
    <source>
        <dbReference type="NCBIfam" id="TIGR01696"/>
    </source>
</evidence>
<organism evidence="8 9">
    <name type="scientific">Lactonifactor longoviformis DSM 17459</name>
    <dbReference type="NCBI Taxonomy" id="1122155"/>
    <lineage>
        <taxon>Bacteria</taxon>
        <taxon>Bacillati</taxon>
        <taxon>Bacillota</taxon>
        <taxon>Clostridia</taxon>
        <taxon>Eubacteriales</taxon>
        <taxon>Clostridiaceae</taxon>
        <taxon>Lactonifactor</taxon>
    </lineage>
</organism>
<dbReference type="STRING" id="1122155.SAMN02745158_03599"/>
<dbReference type="RefSeq" id="WP_187143907.1">
    <property type="nucleotide sequence ID" value="NZ_FQVI01000026.1"/>
</dbReference>
<comment type="catalytic activity">
    <reaction evidence="5">
        <text>2-deoxy-alpha-D-ribose 1-phosphate = 2-deoxy-D-ribose 5-phosphate</text>
        <dbReference type="Rhea" id="RHEA:27658"/>
        <dbReference type="ChEBI" id="CHEBI:57259"/>
        <dbReference type="ChEBI" id="CHEBI:62877"/>
        <dbReference type="EC" id="5.4.2.7"/>
    </reaction>
</comment>
<dbReference type="SUPFAM" id="SSF53649">
    <property type="entry name" value="Alkaline phosphatase-like"/>
    <property type="match status" value="1"/>
</dbReference>
<reference evidence="8 9" key="1">
    <citation type="submission" date="2016-11" db="EMBL/GenBank/DDBJ databases">
        <authorList>
            <person name="Jaros S."/>
            <person name="Januszkiewicz K."/>
            <person name="Wedrychowicz H."/>
        </authorList>
    </citation>
    <scope>NUCLEOTIDE SEQUENCE [LARGE SCALE GENOMIC DNA]</scope>
    <source>
        <strain evidence="8 9">DSM 17459</strain>
    </source>
</reference>
<evidence type="ECO:0000256" key="1">
    <source>
        <dbReference type="ARBA" id="ARBA00010373"/>
    </source>
</evidence>
<feature type="binding site" evidence="5">
    <location>
        <position position="323"/>
    </location>
    <ligand>
        <name>Mn(2+)</name>
        <dbReference type="ChEBI" id="CHEBI:29035"/>
        <label>1</label>
    </ligand>
</feature>
<dbReference type="HAMAP" id="MF_00740">
    <property type="entry name" value="Phosphopentomut"/>
    <property type="match status" value="1"/>
</dbReference>
<dbReference type="GO" id="GO:0006018">
    <property type="term" value="P:2-deoxyribose 1-phosphate catabolic process"/>
    <property type="evidence" value="ECO:0007669"/>
    <property type="project" value="UniProtKB-UniRule"/>
</dbReference>
<dbReference type="EMBL" id="FQVI01000026">
    <property type="protein sequence ID" value="SHF40367.1"/>
    <property type="molecule type" value="Genomic_DNA"/>
</dbReference>
<dbReference type="Gene3D" id="3.40.720.10">
    <property type="entry name" value="Alkaline Phosphatase, subunit A"/>
    <property type="match status" value="1"/>
</dbReference>
<feature type="binding site" evidence="5">
    <location>
        <position position="282"/>
    </location>
    <ligand>
        <name>Mn(2+)</name>
        <dbReference type="ChEBI" id="CHEBI:29035"/>
        <label>2</label>
    </ligand>
</feature>
<dbReference type="PANTHER" id="PTHR21110:SF0">
    <property type="entry name" value="PHOSPHOPENTOMUTASE"/>
    <property type="match status" value="1"/>
</dbReference>
<gene>
    <name evidence="5" type="primary">deoB</name>
    <name evidence="8" type="ORF">SAMN02745158_03599</name>
</gene>
<protein>
    <recommendedName>
        <fullName evidence="5 6">Phosphopentomutase</fullName>
        <ecNumber evidence="5 6">5.4.2.7</ecNumber>
    </recommendedName>
    <alternativeName>
        <fullName evidence="5">Phosphodeoxyribomutase</fullName>
    </alternativeName>
</protein>
<name>A0A1M5BDF8_9CLOT</name>
<dbReference type="Proteomes" id="UP000184245">
    <property type="component" value="Unassembled WGS sequence"/>
</dbReference>
<evidence type="ECO:0000259" key="7">
    <source>
        <dbReference type="Pfam" id="PF01676"/>
    </source>
</evidence>
<keyword evidence="4 5" id="KW-0413">Isomerase</keyword>
<comment type="pathway">
    <text evidence="5">Carbohydrate degradation; 2-deoxy-D-ribose 1-phosphate degradation; D-glyceraldehyde 3-phosphate and acetaldehyde from 2-deoxy-alpha-D-ribose 1-phosphate: step 1/2.</text>
</comment>
<evidence type="ECO:0000256" key="5">
    <source>
        <dbReference type="HAMAP-Rule" id="MF_00740"/>
    </source>
</evidence>
<dbReference type="Pfam" id="PF01676">
    <property type="entry name" value="Metalloenzyme"/>
    <property type="match status" value="1"/>
</dbReference>
<dbReference type="NCBIfam" id="NF003766">
    <property type="entry name" value="PRK05362.1"/>
    <property type="match status" value="1"/>
</dbReference>